<sequence>MKESVMHPNERRVREILNIVHSGRVSGKGLEDYFTPDAYYQPLVPAVAPIVGPGEIVAEIARQLTVYKDLHAEIHIIMADDAHVFTERTDHATFADLGNKRVSVPVMAVFDFTDGLITAWREIFDTRAAEAQIGVDQKAMSKIMGQ</sequence>
<proteinExistence type="predicted"/>
<evidence type="ECO:0000259" key="1">
    <source>
        <dbReference type="Pfam" id="PF12680"/>
    </source>
</evidence>
<dbReference type="InterPro" id="IPR032710">
    <property type="entry name" value="NTF2-like_dom_sf"/>
</dbReference>
<accession>A0A0S3F0F3</accession>
<dbReference type="Pfam" id="PF12680">
    <property type="entry name" value="SnoaL_2"/>
    <property type="match status" value="1"/>
</dbReference>
<feature type="domain" description="SnoaL-like" evidence="1">
    <location>
        <begin position="13"/>
        <end position="120"/>
    </location>
</feature>
<dbReference type="STRING" id="1332080.ATN00_13475"/>
<dbReference type="AlphaFoldDB" id="A0A0S3F0F3"/>
<dbReference type="Gene3D" id="3.10.450.50">
    <property type="match status" value="1"/>
</dbReference>
<gene>
    <name evidence="2" type="ORF">ATN00_13475</name>
</gene>
<dbReference type="SUPFAM" id="SSF54427">
    <property type="entry name" value="NTF2-like"/>
    <property type="match status" value="1"/>
</dbReference>
<dbReference type="EMBL" id="CP013264">
    <property type="protein sequence ID" value="ALR21153.1"/>
    <property type="molecule type" value="Genomic_DNA"/>
</dbReference>
<evidence type="ECO:0000313" key="2">
    <source>
        <dbReference type="EMBL" id="ALR21153.1"/>
    </source>
</evidence>
<keyword evidence="3" id="KW-1185">Reference proteome</keyword>
<dbReference type="Proteomes" id="UP000056968">
    <property type="component" value="Chromosome"/>
</dbReference>
<reference evidence="2 3" key="1">
    <citation type="submission" date="2015-11" db="EMBL/GenBank/DDBJ databases">
        <title>A Two-component Flavoprotein Monooxygenase System MeaXY Responsible for para-Hydroxylation of 2-Methyl-6-ethylaniline and 2,6-Diethylaniline in Sphingobium baderi DE-13.</title>
        <authorList>
            <person name="Cheng M."/>
            <person name="Meng Q."/>
            <person name="Yang Y."/>
            <person name="Chu C."/>
            <person name="Yan X."/>
            <person name="He J."/>
            <person name="Li S."/>
        </authorList>
    </citation>
    <scope>NUCLEOTIDE SEQUENCE [LARGE SCALE GENOMIC DNA]</scope>
    <source>
        <strain evidence="2 3">DE-13</strain>
    </source>
</reference>
<organism evidence="2 3">
    <name type="scientific">Sphingobium baderi</name>
    <dbReference type="NCBI Taxonomy" id="1332080"/>
    <lineage>
        <taxon>Bacteria</taxon>
        <taxon>Pseudomonadati</taxon>
        <taxon>Pseudomonadota</taxon>
        <taxon>Alphaproteobacteria</taxon>
        <taxon>Sphingomonadales</taxon>
        <taxon>Sphingomonadaceae</taxon>
        <taxon>Sphingobium</taxon>
    </lineage>
</organism>
<protein>
    <recommendedName>
        <fullName evidence="1">SnoaL-like domain-containing protein</fullName>
    </recommendedName>
</protein>
<name>A0A0S3F0F3_9SPHN</name>
<dbReference type="InterPro" id="IPR037401">
    <property type="entry name" value="SnoaL-like"/>
</dbReference>
<dbReference type="KEGG" id="sbd:ATN00_13475"/>
<dbReference type="OrthoDB" id="9781757at2"/>
<evidence type="ECO:0000313" key="3">
    <source>
        <dbReference type="Proteomes" id="UP000056968"/>
    </source>
</evidence>